<dbReference type="InterPro" id="IPR011006">
    <property type="entry name" value="CheY-like_superfamily"/>
</dbReference>
<evidence type="ECO:0000259" key="2">
    <source>
        <dbReference type="PROSITE" id="PS50110"/>
    </source>
</evidence>
<comment type="caution">
    <text evidence="1">Lacks conserved residue(s) required for the propagation of feature annotation.</text>
</comment>
<evidence type="ECO:0000256" key="1">
    <source>
        <dbReference type="PROSITE-ProRule" id="PRU00169"/>
    </source>
</evidence>
<protein>
    <submittedName>
        <fullName evidence="3">Response regulator</fullName>
    </submittedName>
</protein>
<gene>
    <name evidence="3" type="ORF">SJS82_21835</name>
</gene>
<dbReference type="EMBL" id="JAWZXF010000064">
    <property type="protein sequence ID" value="MDX7924543.1"/>
    <property type="molecule type" value="Genomic_DNA"/>
</dbReference>
<dbReference type="Proteomes" id="UP001285835">
    <property type="component" value="Unassembled WGS sequence"/>
</dbReference>
<dbReference type="AlphaFoldDB" id="A0AAP6GG78"/>
<dbReference type="SUPFAM" id="SSF52172">
    <property type="entry name" value="CheY-like"/>
    <property type="match status" value="1"/>
</dbReference>
<accession>A0AAP6GG78</accession>
<dbReference type="InterPro" id="IPR001789">
    <property type="entry name" value="Sig_transdc_resp-reg_receiver"/>
</dbReference>
<organism evidence="3 4">
    <name type="scientific">Aeromonas media</name>
    <dbReference type="NCBI Taxonomy" id="651"/>
    <lineage>
        <taxon>Bacteria</taxon>
        <taxon>Pseudomonadati</taxon>
        <taxon>Pseudomonadota</taxon>
        <taxon>Gammaproteobacteria</taxon>
        <taxon>Aeromonadales</taxon>
        <taxon>Aeromonadaceae</taxon>
        <taxon>Aeromonas</taxon>
    </lineage>
</organism>
<dbReference type="GO" id="GO:0000160">
    <property type="term" value="P:phosphorelay signal transduction system"/>
    <property type="evidence" value="ECO:0007669"/>
    <property type="project" value="InterPro"/>
</dbReference>
<sequence length="77" mass="8475">NENLTRAGFQVLTAAGVDEMRQQLAQHSPDLSILNSMKPGDDGFTLCQHIRRDSQVPINMLTPASDESDPVIRLELA</sequence>
<evidence type="ECO:0000313" key="4">
    <source>
        <dbReference type="Proteomes" id="UP001285835"/>
    </source>
</evidence>
<feature type="non-terminal residue" evidence="3">
    <location>
        <position position="1"/>
    </location>
</feature>
<dbReference type="Pfam" id="PF00072">
    <property type="entry name" value="Response_reg"/>
    <property type="match status" value="1"/>
</dbReference>
<comment type="caution">
    <text evidence="3">The sequence shown here is derived from an EMBL/GenBank/DDBJ whole genome shotgun (WGS) entry which is preliminary data.</text>
</comment>
<feature type="domain" description="Response regulatory" evidence="2">
    <location>
        <begin position="1"/>
        <end position="77"/>
    </location>
</feature>
<proteinExistence type="predicted"/>
<dbReference type="PROSITE" id="PS50110">
    <property type="entry name" value="RESPONSE_REGULATORY"/>
    <property type="match status" value="1"/>
</dbReference>
<evidence type="ECO:0000313" key="3">
    <source>
        <dbReference type="EMBL" id="MDX7924543.1"/>
    </source>
</evidence>
<dbReference type="Gene3D" id="3.40.50.2300">
    <property type="match status" value="1"/>
</dbReference>
<dbReference type="RefSeq" id="WP_319918283.1">
    <property type="nucleotide sequence ID" value="NZ_JAWZXF010000064.1"/>
</dbReference>
<reference evidence="3" key="1">
    <citation type="submission" date="2023-11" db="EMBL/GenBank/DDBJ databases">
        <title>WGS of Aeromonas in Northern Israel.</title>
        <authorList>
            <person name="Hershko Y."/>
        </authorList>
    </citation>
    <scope>NUCLEOTIDE SEQUENCE</scope>
    <source>
        <strain evidence="3">02297</strain>
    </source>
</reference>
<name>A0AAP6GG78_AERME</name>
<feature type="non-terminal residue" evidence="3">
    <location>
        <position position="77"/>
    </location>
</feature>